<dbReference type="GeneID" id="92181260"/>
<evidence type="ECO:0000313" key="1">
    <source>
        <dbReference type="EMBL" id="KAK8853298.1"/>
    </source>
</evidence>
<dbReference type="EMBL" id="JBCAWK010000007">
    <property type="protein sequence ID" value="KAK8853298.1"/>
    <property type="molecule type" value="Genomic_DNA"/>
</dbReference>
<evidence type="ECO:0000313" key="2">
    <source>
        <dbReference type="Proteomes" id="UP001388673"/>
    </source>
</evidence>
<dbReference type="PANTHER" id="PTHR14209:SF19">
    <property type="entry name" value="ISOAMYL ACETATE-HYDROLYZING ESTERASE 1 HOMOLOG"/>
    <property type="match status" value="1"/>
</dbReference>
<dbReference type="GO" id="GO:0016788">
    <property type="term" value="F:hydrolase activity, acting on ester bonds"/>
    <property type="evidence" value="ECO:0007669"/>
    <property type="project" value="InterPro"/>
</dbReference>
<gene>
    <name evidence="1" type="ORF">IAR55_004002</name>
</gene>
<reference evidence="1 2" key="1">
    <citation type="journal article" date="2024" name="bioRxiv">
        <title>Comparative genomics of Cryptococcus and Kwoniella reveals pathogenesis evolution and contrasting karyotype dynamics via intercentromeric recombination or chromosome fusion.</title>
        <authorList>
            <person name="Coelho M.A."/>
            <person name="David-Palma M."/>
            <person name="Shea T."/>
            <person name="Bowers K."/>
            <person name="McGinley-Smith S."/>
            <person name="Mohammad A.W."/>
            <person name="Gnirke A."/>
            <person name="Yurkov A.M."/>
            <person name="Nowrousian M."/>
            <person name="Sun S."/>
            <person name="Cuomo C.A."/>
            <person name="Heitman J."/>
        </authorList>
    </citation>
    <scope>NUCLEOTIDE SEQUENCE [LARGE SCALE GENOMIC DNA]</scope>
    <source>
        <strain evidence="1 2">CBS 13917</strain>
    </source>
</reference>
<sequence length="272" mass="30659">MAAPTQGCIVLFGDSLTERQDVPGTLHEKISQSYCRKLDVLNRGLGGYNTTLARPLLEHIFAKKGETAQTVRLVTIWFGANDACLPPNVRAVPLSSYRENLDHFVESLTNPSKSPYAISETPINIILITPPPIFLPQIPQERQSLRRIGHSSRYAQVVREVGEDWKSREESKENTTDWKIAVLDLWSAIEAKAGGSDDGLAPFFHDGVHMTTQGYEVLWGLFDHLIHTEFKGRGLDWQNLDDLPRRIPWWDAIDLARPASVLERLGAPRSRR</sequence>
<comment type="caution">
    <text evidence="1">The sequence shown here is derived from an EMBL/GenBank/DDBJ whole genome shotgun (WGS) entry which is preliminary data.</text>
</comment>
<dbReference type="InterPro" id="IPR036514">
    <property type="entry name" value="SGNH_hydro_sf"/>
</dbReference>
<dbReference type="SUPFAM" id="SSF52266">
    <property type="entry name" value="SGNH hydrolase"/>
    <property type="match status" value="1"/>
</dbReference>
<dbReference type="PANTHER" id="PTHR14209">
    <property type="entry name" value="ISOAMYL ACETATE-HYDROLYZING ESTERASE 1"/>
    <property type="match status" value="1"/>
</dbReference>
<dbReference type="InterPro" id="IPR045136">
    <property type="entry name" value="Iah1-like"/>
</dbReference>
<organism evidence="1 2">
    <name type="scientific">Kwoniella newhampshirensis</name>
    <dbReference type="NCBI Taxonomy" id="1651941"/>
    <lineage>
        <taxon>Eukaryota</taxon>
        <taxon>Fungi</taxon>
        <taxon>Dikarya</taxon>
        <taxon>Basidiomycota</taxon>
        <taxon>Agaricomycotina</taxon>
        <taxon>Tremellomycetes</taxon>
        <taxon>Tremellales</taxon>
        <taxon>Cryptococcaceae</taxon>
        <taxon>Kwoniella</taxon>
    </lineage>
</organism>
<name>A0AAW0YPS2_9TREE</name>
<accession>A0AAW0YPS2</accession>
<dbReference type="InterPro" id="IPR001087">
    <property type="entry name" value="GDSL"/>
</dbReference>
<dbReference type="AlphaFoldDB" id="A0AAW0YPS2"/>
<dbReference type="RefSeq" id="XP_066802484.1">
    <property type="nucleotide sequence ID" value="XM_066947105.1"/>
</dbReference>
<evidence type="ECO:0008006" key="3">
    <source>
        <dbReference type="Google" id="ProtNLM"/>
    </source>
</evidence>
<dbReference type="Proteomes" id="UP001388673">
    <property type="component" value="Unassembled WGS sequence"/>
</dbReference>
<dbReference type="KEGG" id="kne:92181260"/>
<dbReference type="Gene3D" id="3.40.50.1110">
    <property type="entry name" value="SGNH hydrolase"/>
    <property type="match status" value="1"/>
</dbReference>
<protein>
    <recommendedName>
        <fullName evidence="3">SGNH hydrolase-type esterase domain-containing protein</fullName>
    </recommendedName>
</protein>
<keyword evidence="2" id="KW-1185">Reference proteome</keyword>
<dbReference type="Pfam" id="PF00657">
    <property type="entry name" value="Lipase_GDSL"/>
    <property type="match status" value="1"/>
</dbReference>
<proteinExistence type="predicted"/>